<feature type="non-terminal residue" evidence="1">
    <location>
        <position position="78"/>
    </location>
</feature>
<organism evidence="1">
    <name type="scientific">Arion vulgaris</name>
    <dbReference type="NCBI Taxonomy" id="1028688"/>
    <lineage>
        <taxon>Eukaryota</taxon>
        <taxon>Metazoa</taxon>
        <taxon>Spiralia</taxon>
        <taxon>Lophotrochozoa</taxon>
        <taxon>Mollusca</taxon>
        <taxon>Gastropoda</taxon>
        <taxon>Heterobranchia</taxon>
        <taxon>Euthyneura</taxon>
        <taxon>Panpulmonata</taxon>
        <taxon>Eupulmonata</taxon>
        <taxon>Stylommatophora</taxon>
        <taxon>Helicina</taxon>
        <taxon>Arionoidea</taxon>
        <taxon>Arionidae</taxon>
        <taxon>Arion</taxon>
    </lineage>
</organism>
<gene>
    <name evidence="1" type="primary">ORF22329</name>
</gene>
<evidence type="ECO:0000313" key="1">
    <source>
        <dbReference type="EMBL" id="CEK54252.1"/>
    </source>
</evidence>
<dbReference type="AlphaFoldDB" id="A0A0B6YD90"/>
<dbReference type="EMBL" id="HACG01007387">
    <property type="protein sequence ID" value="CEK54252.1"/>
    <property type="molecule type" value="Transcribed_RNA"/>
</dbReference>
<feature type="non-terminal residue" evidence="1">
    <location>
        <position position="1"/>
    </location>
</feature>
<proteinExistence type="predicted"/>
<name>A0A0B6YD90_9EUPU</name>
<reference evidence="1" key="1">
    <citation type="submission" date="2014-12" db="EMBL/GenBank/DDBJ databases">
        <title>Insight into the proteome of Arion vulgaris.</title>
        <authorList>
            <person name="Aradska J."/>
            <person name="Bulat T."/>
            <person name="Smidak R."/>
            <person name="Sarate P."/>
            <person name="Gangsoo J."/>
            <person name="Sialana F."/>
            <person name="Bilban M."/>
            <person name="Lubec G."/>
        </authorList>
    </citation>
    <scope>NUCLEOTIDE SEQUENCE</scope>
    <source>
        <tissue evidence="1">Skin</tissue>
    </source>
</reference>
<sequence length="78" mass="8854">NQSLKEAMVSLLNRSPAEVKDCENANDFSLNLNMSENKRSNDHIKREIISTERQLSDASWSSDSVTPTVDKDILIFQK</sequence>
<protein>
    <submittedName>
        <fullName evidence="1">Uncharacterized protein</fullName>
    </submittedName>
</protein>
<accession>A0A0B6YD90</accession>